<protein>
    <submittedName>
        <fullName evidence="5">RNA-binding protein, YhbY family</fullName>
    </submittedName>
</protein>
<dbReference type="PROSITE" id="PS51295">
    <property type="entry name" value="CRM"/>
    <property type="match status" value="1"/>
</dbReference>
<dbReference type="OrthoDB" id="9797519at2"/>
<feature type="domain" description="CRM" evidence="4">
    <location>
        <begin position="1"/>
        <end position="96"/>
    </location>
</feature>
<dbReference type="InterPro" id="IPR051925">
    <property type="entry name" value="RNA-binding_domain"/>
</dbReference>
<dbReference type="InterPro" id="IPR035920">
    <property type="entry name" value="YhbY-like_sf"/>
</dbReference>
<feature type="compositionally biased region" description="Basic and acidic residues" evidence="3">
    <location>
        <begin position="118"/>
        <end position="128"/>
    </location>
</feature>
<evidence type="ECO:0000256" key="1">
    <source>
        <dbReference type="ARBA" id="ARBA00022884"/>
    </source>
</evidence>
<dbReference type="GO" id="GO:0003723">
    <property type="term" value="F:RNA binding"/>
    <property type="evidence" value="ECO:0007669"/>
    <property type="project" value="UniProtKB-UniRule"/>
</dbReference>
<comment type="caution">
    <text evidence="5">The sequence shown here is derived from an EMBL/GenBank/DDBJ whole genome shotgun (WGS) entry which is preliminary data.</text>
</comment>
<dbReference type="PANTHER" id="PTHR40065">
    <property type="entry name" value="RNA-BINDING PROTEIN YHBY"/>
    <property type="match status" value="1"/>
</dbReference>
<gene>
    <name evidence="5" type="ORF">UF10_05545</name>
</gene>
<reference evidence="5" key="1">
    <citation type="thesis" date="2015" institute="Rutgers" country="The State University of New Jersey, 14 College Farm Rd., New Brunswick, NJ, USA">
        <title>Ammonia toxicity in bacteria and its implications for treatment of and resource recovery from highly nitrogenous organic wastes.</title>
        <authorList>
            <person name="Luther A.K."/>
        </authorList>
    </citation>
    <scope>NUCLEOTIDE SEQUENCE</scope>
    <source>
        <strain evidence="5">RT-10B</strain>
    </source>
</reference>
<dbReference type="AlphaFoldDB" id="A0A2P7Q0D3"/>
<proteinExistence type="predicted"/>
<dbReference type="InterPro" id="IPR001890">
    <property type="entry name" value="RNA-binding_CRM"/>
</dbReference>
<evidence type="ECO:0000259" key="4">
    <source>
        <dbReference type="PROSITE" id="PS51295"/>
    </source>
</evidence>
<dbReference type="RefSeq" id="WP_106776848.1">
    <property type="nucleotide sequence ID" value="NZ_JYGE01000004.1"/>
</dbReference>
<evidence type="ECO:0000313" key="5">
    <source>
        <dbReference type="EMBL" id="PSJ31390.1"/>
    </source>
</evidence>
<evidence type="ECO:0000256" key="2">
    <source>
        <dbReference type="PROSITE-ProRule" id="PRU00626"/>
    </source>
</evidence>
<keyword evidence="1 2" id="KW-0694">RNA-binding</keyword>
<feature type="region of interest" description="Disordered" evidence="3">
    <location>
        <begin position="93"/>
        <end position="128"/>
    </location>
</feature>
<organism evidence="5 6">
    <name type="scientific">Peptostreptococcus russellii</name>
    <dbReference type="NCBI Taxonomy" id="215200"/>
    <lineage>
        <taxon>Bacteria</taxon>
        <taxon>Bacillati</taxon>
        <taxon>Bacillota</taxon>
        <taxon>Clostridia</taxon>
        <taxon>Peptostreptococcales</taxon>
        <taxon>Peptostreptococcaceae</taxon>
        <taxon>Peptostreptococcus</taxon>
    </lineage>
</organism>
<evidence type="ECO:0000313" key="6">
    <source>
        <dbReference type="Proteomes" id="UP000241434"/>
    </source>
</evidence>
<name>A0A2P7Q0D3_9FIRM</name>
<dbReference type="Pfam" id="PF01985">
    <property type="entry name" value="CRS1_YhbY"/>
    <property type="match status" value="1"/>
</dbReference>
<accession>A0A2P7Q0D3</accession>
<keyword evidence="6" id="KW-1185">Reference proteome</keyword>
<dbReference type="Proteomes" id="UP000241434">
    <property type="component" value="Unassembled WGS sequence"/>
</dbReference>
<dbReference type="PANTHER" id="PTHR40065:SF3">
    <property type="entry name" value="RNA-BINDING PROTEIN YHBY"/>
    <property type="match status" value="1"/>
</dbReference>
<dbReference type="SMART" id="SM01103">
    <property type="entry name" value="CRS1_YhbY"/>
    <property type="match status" value="1"/>
</dbReference>
<dbReference type="SUPFAM" id="SSF75471">
    <property type="entry name" value="YhbY-like"/>
    <property type="match status" value="1"/>
</dbReference>
<dbReference type="EMBL" id="JYGE01000004">
    <property type="protein sequence ID" value="PSJ31390.1"/>
    <property type="molecule type" value="Genomic_DNA"/>
</dbReference>
<evidence type="ECO:0000256" key="3">
    <source>
        <dbReference type="SAM" id="MobiDB-lite"/>
    </source>
</evidence>
<dbReference type="Gene3D" id="3.30.110.60">
    <property type="entry name" value="YhbY-like"/>
    <property type="match status" value="1"/>
</dbReference>
<sequence length="128" mass="14301">MLNGKKRSYLRSLANTTKPTTQIGKEGITEEFLTQLNDQLRARELVKVTILETAGLDAKEAANEVCEAIRAEYVQSIGNRFTVYKKNVDEPKILFPGHGPAKAKKKGETKSGRITKKQASELAKRNRK</sequence>